<proteinExistence type="inferred from homology"/>
<evidence type="ECO:0000313" key="3">
    <source>
        <dbReference type="EMBL" id="CUS42989.1"/>
    </source>
</evidence>
<dbReference type="EMBL" id="CZQC01000073">
    <property type="protein sequence ID" value="CUS42989.1"/>
    <property type="molecule type" value="Genomic_DNA"/>
</dbReference>
<name>A0A160TIJ6_9ZZZZ</name>
<gene>
    <name evidence="3" type="ORF">MGWOODY_Tha339</name>
</gene>
<dbReference type="Pfam" id="PF03561">
    <property type="entry name" value="Allantoicase"/>
    <property type="match status" value="2"/>
</dbReference>
<feature type="domain" description="Allantoicase" evidence="2">
    <location>
        <begin position="188"/>
        <end position="328"/>
    </location>
</feature>
<dbReference type="AlphaFoldDB" id="A0A160TIJ6"/>
<dbReference type="Gene3D" id="2.60.120.260">
    <property type="entry name" value="Galactose-binding domain-like"/>
    <property type="match status" value="2"/>
</dbReference>
<dbReference type="InterPro" id="IPR015908">
    <property type="entry name" value="Allantoicase_dom"/>
</dbReference>
<keyword evidence="3" id="KW-0378">Hydrolase</keyword>
<dbReference type="SUPFAM" id="SSF49785">
    <property type="entry name" value="Galactose-binding domain-like"/>
    <property type="match status" value="2"/>
</dbReference>
<dbReference type="HAMAP" id="MF_00813">
    <property type="entry name" value="Allantoicase"/>
    <property type="match status" value="1"/>
</dbReference>
<reference evidence="3" key="1">
    <citation type="submission" date="2015-10" db="EMBL/GenBank/DDBJ databases">
        <authorList>
            <person name="Gilbert D.G."/>
        </authorList>
    </citation>
    <scope>NUCLEOTIDE SEQUENCE</scope>
</reference>
<dbReference type="InterPro" id="IPR008979">
    <property type="entry name" value="Galactose-bd-like_sf"/>
</dbReference>
<accession>A0A160TIJ6</accession>
<organism evidence="3">
    <name type="scientific">hydrothermal vent metagenome</name>
    <dbReference type="NCBI Taxonomy" id="652676"/>
    <lineage>
        <taxon>unclassified sequences</taxon>
        <taxon>metagenomes</taxon>
        <taxon>ecological metagenomes</taxon>
    </lineage>
</organism>
<dbReference type="GO" id="GO:0004037">
    <property type="term" value="F:allantoicase activity"/>
    <property type="evidence" value="ECO:0007669"/>
    <property type="project" value="UniProtKB-EC"/>
</dbReference>
<dbReference type="NCBIfam" id="TIGR02961">
    <property type="entry name" value="allantoicase"/>
    <property type="match status" value="1"/>
</dbReference>
<protein>
    <submittedName>
        <fullName evidence="3">Allantoicase</fullName>
        <ecNumber evidence="3">3.5.3.4</ecNumber>
    </submittedName>
</protein>
<evidence type="ECO:0000259" key="2">
    <source>
        <dbReference type="Pfam" id="PF03561"/>
    </source>
</evidence>
<dbReference type="PIRSF" id="PIRSF016516">
    <property type="entry name" value="Allantoicase"/>
    <property type="match status" value="1"/>
</dbReference>
<dbReference type="PANTHER" id="PTHR12045">
    <property type="entry name" value="ALLANTOICASE"/>
    <property type="match status" value="1"/>
</dbReference>
<dbReference type="InterPro" id="IPR005164">
    <property type="entry name" value="Allantoicase"/>
</dbReference>
<dbReference type="EC" id="3.5.3.4" evidence="3"/>
<evidence type="ECO:0000256" key="1">
    <source>
        <dbReference type="ARBA" id="ARBA00009242"/>
    </source>
</evidence>
<sequence length="332" mass="37402">MKNEVHPYTQWVDLASRQLGGQVLQSSDDFFAEMENLIKPEAPVFIDGKYTDRGKWMDGWESRRKREEGHDWAILRLGAAGYIVGFNVCTRFFAGNAPKQISIEACYSAETPNADTEWTMLIEQLDVQPDSDNFIDVGHGADSIWSHLRLNIFPDGGVARLRVYGKAVLNKDWLLPNEPVDLAAVSNGARPLMCSDMFFSSMNNLLMPGRGVNMGDGWETKRRRGGRETDWIIIALAAPGTLHKVCVDTAYFKGNFPHSFTLDALYMPSGEVHPDSAWQPVIERQLLSADSEHFYRNEVINTEQVFTHIRLSIYPDGGVSRLRVIGYPVSEE</sequence>
<dbReference type="PANTHER" id="PTHR12045:SF3">
    <property type="entry name" value="INACTIVE ALLANTOICASE-RELATED"/>
    <property type="match status" value="1"/>
</dbReference>
<feature type="domain" description="Allantoicase" evidence="2">
    <location>
        <begin position="20"/>
        <end position="167"/>
    </location>
</feature>
<dbReference type="GO" id="GO:0000256">
    <property type="term" value="P:allantoin catabolic process"/>
    <property type="evidence" value="ECO:0007669"/>
    <property type="project" value="InterPro"/>
</dbReference>
<comment type="similarity">
    <text evidence="1">Belongs to the allantoicase family.</text>
</comment>